<dbReference type="InterPro" id="IPR004730">
    <property type="entry name" value="Transaldolase_1"/>
</dbReference>
<dbReference type="Gene3D" id="3.30.420.40">
    <property type="match status" value="2"/>
</dbReference>
<dbReference type="GO" id="GO:0004801">
    <property type="term" value="F:transaldolase activity"/>
    <property type="evidence" value="ECO:0007669"/>
    <property type="project" value="UniProtKB-EC"/>
</dbReference>
<dbReference type="InterPro" id="IPR018225">
    <property type="entry name" value="Transaldolase_AS"/>
</dbReference>
<proteinExistence type="inferred from homology"/>
<name>A0A2U3DTU7_PURLI</name>
<dbReference type="Pfam" id="PF03702">
    <property type="entry name" value="AnmK"/>
    <property type="match status" value="2"/>
</dbReference>
<protein>
    <recommendedName>
        <fullName evidence="3 7">Transaldolase</fullName>
        <ecNumber evidence="3 7">2.2.1.2</ecNumber>
    </recommendedName>
</protein>
<dbReference type="UniPathway" id="UPA00115">
    <property type="reaction ID" value="UER00414"/>
</dbReference>
<dbReference type="CDD" id="cd00957">
    <property type="entry name" value="Transaldolase_TalAB"/>
    <property type="match status" value="1"/>
</dbReference>
<dbReference type="Gene3D" id="3.20.20.70">
    <property type="entry name" value="Aldolase class I"/>
    <property type="match status" value="1"/>
</dbReference>
<sequence length="931" mass="101723">MSRVPARVFHDPRVTILLRCRDPAHTVEFYWRLPFSRLGRGVSVGISVGSSDAPRRSLPDTLIDLGPAIREQRWPDEWPHLNTIHTSLVTPGLDGVALKSFDDHGQSANAKTDTTLFHSALVLRAFATSRRNMTTTPLKQLQVAGTVVIADTADFAKIARFDASEGTTNPSLLYKAAKDPTYESLIRAAVEYAKSLDTAVTSAERLSAAVDFLAVQFGTQIYSLTGRISTEVDVALSFDADATVASALWLLELYKAQGVPREAVRIKISGTWEGIQAARVLQRDHGASCLVTVVFSLVQAIAAAEAGVDAIAPYVGRLADWGRLHGIEGDHGVATVSKMQNYLRKFGYKTQVMAASFRTTTQVRALAGVDLLTASPEILEAMLHETEPVAPKLTRNTVHDLDVPKISYINDEPKFRWDFNQDECAVEKSADAMRQFGEDTERLKAILQHLLPRLTSAMGSFTLAPSGKPPTDPLRGTSAIAFYIRPSASVKTRGYRDAQSHHAQVVNMPYILGLNSGSSFDGVDAVLCTIDIAEDGHPTRPKYVDALTVDWPEELQPLILRAFNNDLTIFEMTRLNYAAGAVYAEAVNTLIQRVGIKAKDIDVIGYDGQTIYQEPPNRQKEMEYLKSQSKSLVDLWMKGGYPCGFFIVESGVVTALTDIDTVTQFRPLDHALGGSAAPLMQYLDFVSFRNDGTTVTLNIGGIANLQVADADRSKMMAFDTGPGNVMIDHVVKARTGRSYDKDGELASQGKIIAPLLEQLQKHEFFSRKPPRSAWRLDFGAAFADQILEQYASASTEDILATLTMFTATSITRSLTEFVLPRTSVKRVIASGGGVQNPTIMKFLGELLEQKGLKLEVSDAYGLPAPYKEAIKFGTMAFACKRCIANNIPAAGGAYRYGVLGKLSWAPSKAKFGGEVTGRNERVLGQLGWTKP</sequence>
<dbReference type="InterPro" id="IPR043129">
    <property type="entry name" value="ATPase_NBD"/>
</dbReference>
<dbReference type="SUPFAM" id="SSF51569">
    <property type="entry name" value="Aldolase"/>
    <property type="match status" value="1"/>
</dbReference>
<evidence type="ECO:0000256" key="7">
    <source>
        <dbReference type="RuleBase" id="RU000501"/>
    </source>
</evidence>
<comment type="caution">
    <text evidence="8">The sequence shown here is derived from an EMBL/GenBank/DDBJ whole genome shotgun (WGS) entry which is preliminary data.</text>
</comment>
<comment type="function">
    <text evidence="7">Catalyzes the rate-limiting step of the non-oxidative phase in the pentose phosphate pathway. Catalyzes the reversible conversion of sedheptulose-7-phosphate and D-glyceraldehyde 3-phosphate into erythrose-4-phosphate and beta-D-fructose 6-phosphate.</text>
</comment>
<dbReference type="InterPro" id="IPR013785">
    <property type="entry name" value="Aldolase_TIM"/>
</dbReference>
<dbReference type="GO" id="GO:0005975">
    <property type="term" value="P:carbohydrate metabolic process"/>
    <property type="evidence" value="ECO:0007669"/>
    <property type="project" value="InterPro"/>
</dbReference>
<gene>
    <name evidence="8" type="ORF">PCL_06859</name>
</gene>
<dbReference type="GO" id="GO:0006040">
    <property type="term" value="P:amino sugar metabolic process"/>
    <property type="evidence" value="ECO:0007669"/>
    <property type="project" value="InterPro"/>
</dbReference>
<dbReference type="GO" id="GO:0005524">
    <property type="term" value="F:ATP binding"/>
    <property type="evidence" value="ECO:0007669"/>
    <property type="project" value="InterPro"/>
</dbReference>
<comment type="catalytic activity">
    <reaction evidence="7">
        <text>D-sedoheptulose 7-phosphate + D-glyceraldehyde 3-phosphate = D-erythrose 4-phosphate + beta-D-fructose 6-phosphate</text>
        <dbReference type="Rhea" id="RHEA:17053"/>
        <dbReference type="ChEBI" id="CHEBI:16897"/>
        <dbReference type="ChEBI" id="CHEBI:57483"/>
        <dbReference type="ChEBI" id="CHEBI:57634"/>
        <dbReference type="ChEBI" id="CHEBI:59776"/>
        <dbReference type="EC" id="2.2.1.2"/>
    </reaction>
</comment>
<dbReference type="GO" id="GO:0009254">
    <property type="term" value="P:peptidoglycan turnover"/>
    <property type="evidence" value="ECO:0007669"/>
    <property type="project" value="InterPro"/>
</dbReference>
<dbReference type="PROSITE" id="PS00958">
    <property type="entry name" value="TRANSALDOLASE_2"/>
    <property type="match status" value="1"/>
</dbReference>
<dbReference type="GO" id="GO:0006098">
    <property type="term" value="P:pentose-phosphate shunt"/>
    <property type="evidence" value="ECO:0007669"/>
    <property type="project" value="UniProtKB-UniPathway"/>
</dbReference>
<evidence type="ECO:0000256" key="5">
    <source>
        <dbReference type="ARBA" id="ARBA00023126"/>
    </source>
</evidence>
<dbReference type="GO" id="GO:0016773">
    <property type="term" value="F:phosphotransferase activity, alcohol group as acceptor"/>
    <property type="evidence" value="ECO:0007669"/>
    <property type="project" value="InterPro"/>
</dbReference>
<organism evidence="8 9">
    <name type="scientific">Purpureocillium lilacinum</name>
    <name type="common">Paecilomyces lilacinus</name>
    <dbReference type="NCBI Taxonomy" id="33203"/>
    <lineage>
        <taxon>Eukaryota</taxon>
        <taxon>Fungi</taxon>
        <taxon>Dikarya</taxon>
        <taxon>Ascomycota</taxon>
        <taxon>Pezizomycotina</taxon>
        <taxon>Sordariomycetes</taxon>
        <taxon>Hypocreomycetidae</taxon>
        <taxon>Hypocreales</taxon>
        <taxon>Ophiocordycipitaceae</taxon>
        <taxon>Purpureocillium</taxon>
    </lineage>
</organism>
<comment type="similarity">
    <text evidence="2">Belongs to the transaldolase family. Type 1 subfamily.</text>
</comment>
<evidence type="ECO:0000313" key="9">
    <source>
        <dbReference type="Proteomes" id="UP000245956"/>
    </source>
</evidence>
<dbReference type="Proteomes" id="UP000245956">
    <property type="component" value="Unassembled WGS sequence"/>
</dbReference>
<evidence type="ECO:0000256" key="2">
    <source>
        <dbReference type="ARBA" id="ARBA00008012"/>
    </source>
</evidence>
<dbReference type="PANTHER" id="PTHR30605">
    <property type="entry name" value="ANHYDRO-N-ACETYLMURAMIC ACID KINASE"/>
    <property type="match status" value="1"/>
</dbReference>
<reference evidence="8 9" key="1">
    <citation type="journal article" date="2016" name="Front. Microbiol.">
        <title>Genome and transcriptome sequences reveal the specific parasitism of the nematophagous Purpureocillium lilacinum 36-1.</title>
        <authorList>
            <person name="Xie J."/>
            <person name="Li S."/>
            <person name="Mo C."/>
            <person name="Xiao X."/>
            <person name="Peng D."/>
            <person name="Wang G."/>
            <person name="Xiao Y."/>
        </authorList>
    </citation>
    <scope>NUCLEOTIDE SEQUENCE [LARGE SCALE GENOMIC DNA]</scope>
    <source>
        <strain evidence="8 9">36-1</strain>
    </source>
</reference>
<keyword evidence="6" id="KW-0704">Schiff base</keyword>
<dbReference type="EMBL" id="LCWV01000031">
    <property type="protein sequence ID" value="PWI65654.1"/>
    <property type="molecule type" value="Genomic_DNA"/>
</dbReference>
<keyword evidence="4 7" id="KW-0808">Transferase</keyword>
<evidence type="ECO:0000256" key="1">
    <source>
        <dbReference type="ARBA" id="ARBA00004857"/>
    </source>
</evidence>
<accession>A0A2U3DTU7</accession>
<dbReference type="Pfam" id="PF00923">
    <property type="entry name" value="TAL_FSA"/>
    <property type="match status" value="1"/>
</dbReference>
<dbReference type="InterPro" id="IPR001585">
    <property type="entry name" value="TAL/FSA"/>
</dbReference>
<evidence type="ECO:0000256" key="6">
    <source>
        <dbReference type="ARBA" id="ARBA00023270"/>
    </source>
</evidence>
<evidence type="ECO:0000256" key="4">
    <source>
        <dbReference type="ARBA" id="ARBA00022679"/>
    </source>
</evidence>
<dbReference type="EC" id="2.2.1.2" evidence="3 7"/>
<dbReference type="AlphaFoldDB" id="A0A2U3DTU7"/>
<evidence type="ECO:0000313" key="8">
    <source>
        <dbReference type="EMBL" id="PWI65654.1"/>
    </source>
</evidence>
<dbReference type="PANTHER" id="PTHR30605:SF0">
    <property type="entry name" value="ANHYDRO-N-ACETYLMURAMIC ACID KINASE"/>
    <property type="match status" value="1"/>
</dbReference>
<keyword evidence="5 7" id="KW-0570">Pentose shunt</keyword>
<dbReference type="GO" id="GO:0005737">
    <property type="term" value="C:cytoplasm"/>
    <property type="evidence" value="ECO:0007669"/>
    <property type="project" value="InterPro"/>
</dbReference>
<dbReference type="InterPro" id="IPR005338">
    <property type="entry name" value="Anhydro_N_Ac-Mur_kinase"/>
</dbReference>
<comment type="pathway">
    <text evidence="1 7">Carbohydrate degradation; pentose phosphate pathway; D-glyceraldehyde 3-phosphate and beta-D-fructose 6-phosphate from D-ribose 5-phosphate and D-xylulose 5-phosphate (non-oxidative stage): step 2/3.</text>
</comment>
<dbReference type="SUPFAM" id="SSF53067">
    <property type="entry name" value="Actin-like ATPase domain"/>
    <property type="match status" value="1"/>
</dbReference>
<evidence type="ECO:0000256" key="3">
    <source>
        <dbReference type="ARBA" id="ARBA00013151"/>
    </source>
</evidence>